<accession>A0A4S4D9V5</accession>
<dbReference type="PROSITE" id="PS51903">
    <property type="entry name" value="CLP_R"/>
    <property type="match status" value="1"/>
</dbReference>
<keyword evidence="9" id="KW-1185">Reference proteome</keyword>
<dbReference type="InterPro" id="IPR058680">
    <property type="entry name" value="NBD_SMAX1-like"/>
</dbReference>
<dbReference type="Pfam" id="PF07724">
    <property type="entry name" value="AAA_2"/>
    <property type="match status" value="1"/>
</dbReference>
<proteinExistence type="inferred from homology"/>
<dbReference type="EMBL" id="SDRB02011984">
    <property type="protein sequence ID" value="THF99300.1"/>
    <property type="molecule type" value="Genomic_DNA"/>
</dbReference>
<evidence type="ECO:0000256" key="3">
    <source>
        <dbReference type="ARBA" id="ARBA00022741"/>
    </source>
</evidence>
<dbReference type="FunFam" id="3.40.50.300:FF:000025">
    <property type="entry name" value="ATP-dependent Clp protease subunit"/>
    <property type="match status" value="1"/>
</dbReference>
<dbReference type="InterPro" id="IPR041546">
    <property type="entry name" value="ClpA/ClpB_AAA_lid"/>
</dbReference>
<name>A0A4S4D9V5_CAMSN</name>
<dbReference type="InterPro" id="IPR019489">
    <property type="entry name" value="Clp_ATPase_C"/>
</dbReference>
<dbReference type="Pfam" id="PF23569">
    <property type="entry name" value="NBD_SMAX1"/>
    <property type="match status" value="1"/>
</dbReference>
<evidence type="ECO:0000259" key="7">
    <source>
        <dbReference type="PROSITE" id="PS51903"/>
    </source>
</evidence>
<evidence type="ECO:0000256" key="4">
    <source>
        <dbReference type="ARBA" id="ARBA00022840"/>
    </source>
</evidence>
<dbReference type="InterPro" id="IPR050130">
    <property type="entry name" value="ClpA_ClpB"/>
</dbReference>
<dbReference type="AlphaFoldDB" id="A0A4S4D9V5"/>
<dbReference type="STRING" id="542762.A0A4S4D9V5"/>
<dbReference type="InterPro" id="IPR028299">
    <property type="entry name" value="ClpA/B_CS2"/>
</dbReference>
<evidence type="ECO:0000256" key="6">
    <source>
        <dbReference type="PROSITE-ProRule" id="PRU01251"/>
    </source>
</evidence>
<comment type="similarity">
    <text evidence="1">Belongs to the ClpA/ClpB family.</text>
</comment>
<dbReference type="PANTHER" id="PTHR11638">
    <property type="entry name" value="ATP-DEPENDENT CLP PROTEASE"/>
    <property type="match status" value="1"/>
</dbReference>
<dbReference type="GO" id="GO:0005524">
    <property type="term" value="F:ATP binding"/>
    <property type="evidence" value="ECO:0007669"/>
    <property type="project" value="UniProtKB-KW"/>
</dbReference>
<dbReference type="InterPro" id="IPR003593">
    <property type="entry name" value="AAA+_ATPase"/>
</dbReference>
<dbReference type="GO" id="GO:0034605">
    <property type="term" value="P:cellular response to heat"/>
    <property type="evidence" value="ECO:0007669"/>
    <property type="project" value="TreeGrafter"/>
</dbReference>
<dbReference type="PROSITE" id="PS00871">
    <property type="entry name" value="CLPAB_2"/>
    <property type="match status" value="1"/>
</dbReference>
<dbReference type="GO" id="GO:0016887">
    <property type="term" value="F:ATP hydrolysis activity"/>
    <property type="evidence" value="ECO:0007669"/>
    <property type="project" value="InterPro"/>
</dbReference>
<dbReference type="InterPro" id="IPR027417">
    <property type="entry name" value="P-loop_NTPase"/>
</dbReference>
<dbReference type="SUPFAM" id="SSF52540">
    <property type="entry name" value="P-loop containing nucleoside triphosphate hydrolases"/>
    <property type="match status" value="2"/>
</dbReference>
<dbReference type="Pfam" id="PF10431">
    <property type="entry name" value="ClpB_D2-small"/>
    <property type="match status" value="1"/>
</dbReference>
<evidence type="ECO:0000313" key="9">
    <source>
        <dbReference type="Proteomes" id="UP000306102"/>
    </source>
</evidence>
<dbReference type="Pfam" id="PF17871">
    <property type="entry name" value="AAA_lid_9"/>
    <property type="match status" value="1"/>
</dbReference>
<dbReference type="FunFam" id="3.40.50.300:FF:000120">
    <property type="entry name" value="ATP-dependent chaperone ClpB"/>
    <property type="match status" value="1"/>
</dbReference>
<dbReference type="InterPro" id="IPR004176">
    <property type="entry name" value="Clp_R_N"/>
</dbReference>
<sequence length="872" mass="98033">MNPIEFTQTTNEAIVKARDLALFAGHVQFTPVHVAVALISDHNAIFWQAILNASGSEEGPNLVKSIFNQAMEKFPTQNPPPNTSAASTPLINAIHWAQSSRKSQDDTHLAIDQLILGLLEDSKIGDLLKEARVSTSRVKSEVEKLRDAKPTKIESDSQTVEVIASGDIVFQALKTYGSDLLEQVGKLNPMIGRDEEIQRVIEILSRRTKNNPILTGEPSVGKLAVVKGLAQRIVKGDVPSNLVDVKLFALDIRDLVAKANSTQEFKESLISVLKEVEEAKRKIIIFVDEIHIVLGASQIQNYIVASNLFKPMFARGQIRCIGATTLEEYRKYVENDTAYERWFQQVNVAEPSVADTITTLEELKETYEEHHGVRIQYQALVVAAQLSARYITECRLPDKAIDLLDEACSNVKVQLDSQPEEIYNIERKIARLKIKLDVLDKEKDQDSRAQLVEVRKQFDDLGDKLQPLKMKYTKEKERMDELRRLKQERAELLLALEKVHKGFNLPRVVELRRGPIQEVEEAIAKLEKIIEENVMVTDIIGPEQIAKVVSRRTSIPVTKLDQNEKVRLMDFANGLHQRVVGQDEIVKAVTETVLRSRLGLGRPQQPIGSFLFLGPTGVGKTELAKALAEQLFDDINLLIRFDMSEFMEQHSVSRLIGSPPGYLGHLEGGQLTEAVKKQPYSVILFDEVEKAHSNVFNTLLQVFDDGRLTDGQGCTVDFTNTLIIMTSNIGADYLLKALMNKCTMESARESVKQEVRKHFKPELLNRLDEIVVFDPLSHEQLAKVVRLLLKDVAIRVAKKGVALSVSEAALGVMLVESYDPSSDLELRWSFETASMELRISESSMEISESSTELRNRFDLELRWSSEIASMEL</sequence>
<evidence type="ECO:0000313" key="8">
    <source>
        <dbReference type="EMBL" id="THF99300.1"/>
    </source>
</evidence>
<dbReference type="Gene3D" id="1.10.1780.10">
    <property type="entry name" value="Clp, N-terminal domain"/>
    <property type="match status" value="1"/>
</dbReference>
<dbReference type="SUPFAM" id="SSF81923">
    <property type="entry name" value="Double Clp-N motif"/>
    <property type="match status" value="1"/>
</dbReference>
<keyword evidence="5" id="KW-0143">Chaperone</keyword>
<comment type="caution">
    <text evidence="8">The sequence shown here is derived from an EMBL/GenBank/DDBJ whole genome shotgun (WGS) entry which is preliminary data.</text>
</comment>
<dbReference type="PANTHER" id="PTHR11638:SF18">
    <property type="entry name" value="HEAT SHOCK PROTEIN 104"/>
    <property type="match status" value="1"/>
</dbReference>
<dbReference type="Gene3D" id="3.40.50.300">
    <property type="entry name" value="P-loop containing nucleotide triphosphate hydrolases"/>
    <property type="match status" value="3"/>
</dbReference>
<dbReference type="GO" id="GO:0005737">
    <property type="term" value="C:cytoplasm"/>
    <property type="evidence" value="ECO:0007669"/>
    <property type="project" value="TreeGrafter"/>
</dbReference>
<gene>
    <name evidence="8" type="ORF">TEA_008291</name>
</gene>
<keyword evidence="3" id="KW-0547">Nucleotide-binding</keyword>
<dbReference type="InterPro" id="IPR003959">
    <property type="entry name" value="ATPase_AAA_core"/>
</dbReference>
<evidence type="ECO:0000256" key="5">
    <source>
        <dbReference type="ARBA" id="ARBA00023186"/>
    </source>
</evidence>
<dbReference type="InterPro" id="IPR036628">
    <property type="entry name" value="Clp_N_dom_sf"/>
</dbReference>
<evidence type="ECO:0000256" key="2">
    <source>
        <dbReference type="ARBA" id="ARBA00022737"/>
    </source>
</evidence>
<reference evidence="8 9" key="1">
    <citation type="journal article" date="2018" name="Proc. Natl. Acad. Sci. U.S.A.">
        <title>Draft genome sequence of Camellia sinensis var. sinensis provides insights into the evolution of the tea genome and tea quality.</title>
        <authorList>
            <person name="Wei C."/>
            <person name="Yang H."/>
            <person name="Wang S."/>
            <person name="Zhao J."/>
            <person name="Liu C."/>
            <person name="Gao L."/>
            <person name="Xia E."/>
            <person name="Lu Y."/>
            <person name="Tai Y."/>
            <person name="She G."/>
            <person name="Sun J."/>
            <person name="Cao H."/>
            <person name="Tong W."/>
            <person name="Gao Q."/>
            <person name="Li Y."/>
            <person name="Deng W."/>
            <person name="Jiang X."/>
            <person name="Wang W."/>
            <person name="Chen Q."/>
            <person name="Zhang S."/>
            <person name="Li H."/>
            <person name="Wu J."/>
            <person name="Wang P."/>
            <person name="Li P."/>
            <person name="Shi C."/>
            <person name="Zheng F."/>
            <person name="Jian J."/>
            <person name="Huang B."/>
            <person name="Shan D."/>
            <person name="Shi M."/>
            <person name="Fang C."/>
            <person name="Yue Y."/>
            <person name="Li F."/>
            <person name="Li D."/>
            <person name="Wei S."/>
            <person name="Han B."/>
            <person name="Jiang C."/>
            <person name="Yin Y."/>
            <person name="Xia T."/>
            <person name="Zhang Z."/>
            <person name="Bennetzen J.L."/>
            <person name="Zhao S."/>
            <person name="Wan X."/>
        </authorList>
    </citation>
    <scope>NUCLEOTIDE SEQUENCE [LARGE SCALE GENOMIC DNA]</scope>
    <source>
        <strain evidence="9">cv. Shuchazao</strain>
        <tissue evidence="8">Leaf</tissue>
    </source>
</reference>
<dbReference type="Pfam" id="PF02861">
    <property type="entry name" value="Clp_N"/>
    <property type="match status" value="1"/>
</dbReference>
<keyword evidence="4" id="KW-0067">ATP-binding</keyword>
<evidence type="ECO:0000256" key="1">
    <source>
        <dbReference type="ARBA" id="ARBA00008675"/>
    </source>
</evidence>
<dbReference type="InterPro" id="IPR001270">
    <property type="entry name" value="ClpA/B"/>
</dbReference>
<dbReference type="CDD" id="cd00009">
    <property type="entry name" value="AAA"/>
    <property type="match status" value="1"/>
</dbReference>
<protein>
    <recommendedName>
        <fullName evidence="7">Clp R domain-containing protein</fullName>
    </recommendedName>
</protein>
<organism evidence="8 9">
    <name type="scientific">Camellia sinensis var. sinensis</name>
    <name type="common">China tea</name>
    <dbReference type="NCBI Taxonomy" id="542762"/>
    <lineage>
        <taxon>Eukaryota</taxon>
        <taxon>Viridiplantae</taxon>
        <taxon>Streptophyta</taxon>
        <taxon>Embryophyta</taxon>
        <taxon>Tracheophyta</taxon>
        <taxon>Spermatophyta</taxon>
        <taxon>Magnoliopsida</taxon>
        <taxon>eudicotyledons</taxon>
        <taxon>Gunneridae</taxon>
        <taxon>Pentapetalae</taxon>
        <taxon>asterids</taxon>
        <taxon>Ericales</taxon>
        <taxon>Theaceae</taxon>
        <taxon>Camellia</taxon>
    </lineage>
</organism>
<keyword evidence="2 6" id="KW-0677">Repeat</keyword>
<dbReference type="Proteomes" id="UP000306102">
    <property type="component" value="Unassembled WGS sequence"/>
</dbReference>
<feature type="domain" description="Clp R" evidence="7">
    <location>
        <begin position="1"/>
        <end position="148"/>
    </location>
</feature>
<dbReference type="SMART" id="SM00382">
    <property type="entry name" value="AAA"/>
    <property type="match status" value="2"/>
</dbReference>
<dbReference type="PRINTS" id="PR00300">
    <property type="entry name" value="CLPPROTEASEA"/>
</dbReference>
<dbReference type="CDD" id="cd19499">
    <property type="entry name" value="RecA-like_ClpB_Hsp104-like"/>
    <property type="match status" value="1"/>
</dbReference>